<reference evidence="2 3" key="1">
    <citation type="submission" date="2020-12" db="EMBL/GenBank/DDBJ databases">
        <authorList>
            <person name="Shan Y."/>
        </authorList>
    </citation>
    <scope>NUCLEOTIDE SEQUENCE [LARGE SCALE GENOMIC DNA]</scope>
    <source>
        <strain evidence="3">csc3.9</strain>
    </source>
</reference>
<dbReference type="Proteomes" id="UP000596063">
    <property type="component" value="Chromosome"/>
</dbReference>
<keyword evidence="3" id="KW-1185">Reference proteome</keyword>
<dbReference type="Pfam" id="PF13430">
    <property type="entry name" value="DUF4112"/>
    <property type="match status" value="1"/>
</dbReference>
<sequence length="155" mass="16938">MEDNSSRKTTEAKQKAVLMRLNRFSRIMDSSIGIPFTRFRLGLESLIGLLPVVGDVAGLTLSLYVFLEAQQVGASGAVKLKILRNIGIDFVGGLLPVVGDAFDVLFKANTRNTKLLENYLNDQLAEPAQRAFPWQAWIGLSILFAVIALGLAAIF</sequence>
<dbReference type="InterPro" id="IPR025187">
    <property type="entry name" value="DUF4112"/>
</dbReference>
<gene>
    <name evidence="2" type="ORF">I6N98_12970</name>
</gene>
<keyword evidence="1" id="KW-0812">Transmembrane</keyword>
<keyword evidence="1" id="KW-1133">Transmembrane helix</keyword>
<feature type="transmembrane region" description="Helical" evidence="1">
    <location>
        <begin position="46"/>
        <end position="67"/>
    </location>
</feature>
<proteinExistence type="predicted"/>
<protein>
    <submittedName>
        <fullName evidence="2">DUF4112 domain-containing protein</fullName>
    </submittedName>
</protein>
<feature type="transmembrane region" description="Helical" evidence="1">
    <location>
        <begin position="134"/>
        <end position="154"/>
    </location>
</feature>
<accession>A0A7T4US49</accession>
<dbReference type="PANTHER" id="PTHR35519:SF2">
    <property type="entry name" value="PH DOMAIN PROTEIN"/>
    <property type="match status" value="1"/>
</dbReference>
<evidence type="ECO:0000256" key="1">
    <source>
        <dbReference type="SAM" id="Phobius"/>
    </source>
</evidence>
<name>A0A7T4US49_9GAMM</name>
<evidence type="ECO:0000313" key="3">
    <source>
        <dbReference type="Proteomes" id="UP000596063"/>
    </source>
</evidence>
<dbReference type="AlphaFoldDB" id="A0A7T4US49"/>
<dbReference type="PANTHER" id="PTHR35519">
    <property type="entry name" value="MEMBRANE PROTEINS"/>
    <property type="match status" value="1"/>
</dbReference>
<dbReference type="EMBL" id="CP066167">
    <property type="protein sequence ID" value="QQD20182.1"/>
    <property type="molecule type" value="Genomic_DNA"/>
</dbReference>
<evidence type="ECO:0000313" key="2">
    <source>
        <dbReference type="EMBL" id="QQD20182.1"/>
    </source>
</evidence>
<dbReference type="KEGG" id="snan:I6N98_12970"/>
<keyword evidence="1" id="KW-0472">Membrane</keyword>
<organism evidence="2 3">
    <name type="scientific">Spongiibacter nanhainus</name>
    <dbReference type="NCBI Taxonomy" id="2794344"/>
    <lineage>
        <taxon>Bacteria</taxon>
        <taxon>Pseudomonadati</taxon>
        <taxon>Pseudomonadota</taxon>
        <taxon>Gammaproteobacteria</taxon>
        <taxon>Cellvibrionales</taxon>
        <taxon>Spongiibacteraceae</taxon>
        <taxon>Spongiibacter</taxon>
    </lineage>
</organism>